<protein>
    <submittedName>
        <fullName evidence="1">Uncharacterized protein</fullName>
    </submittedName>
</protein>
<evidence type="ECO:0000313" key="2">
    <source>
        <dbReference type="Proteomes" id="UP000410492"/>
    </source>
</evidence>
<evidence type="ECO:0000313" key="1">
    <source>
        <dbReference type="EMBL" id="VEN44729.1"/>
    </source>
</evidence>
<dbReference type="AlphaFoldDB" id="A0A653CAQ0"/>
<accession>A0A653CAQ0</accession>
<dbReference type="EMBL" id="CAACVG010007298">
    <property type="protein sequence ID" value="VEN44729.1"/>
    <property type="molecule type" value="Genomic_DNA"/>
</dbReference>
<name>A0A653CAQ0_CALMS</name>
<organism evidence="1 2">
    <name type="scientific">Callosobruchus maculatus</name>
    <name type="common">Southern cowpea weevil</name>
    <name type="synonym">Pulse bruchid</name>
    <dbReference type="NCBI Taxonomy" id="64391"/>
    <lineage>
        <taxon>Eukaryota</taxon>
        <taxon>Metazoa</taxon>
        <taxon>Ecdysozoa</taxon>
        <taxon>Arthropoda</taxon>
        <taxon>Hexapoda</taxon>
        <taxon>Insecta</taxon>
        <taxon>Pterygota</taxon>
        <taxon>Neoptera</taxon>
        <taxon>Endopterygota</taxon>
        <taxon>Coleoptera</taxon>
        <taxon>Polyphaga</taxon>
        <taxon>Cucujiformia</taxon>
        <taxon>Chrysomeloidea</taxon>
        <taxon>Chrysomelidae</taxon>
        <taxon>Bruchinae</taxon>
        <taxon>Bruchini</taxon>
        <taxon>Callosobruchus</taxon>
    </lineage>
</organism>
<dbReference type="Proteomes" id="UP000410492">
    <property type="component" value="Unassembled WGS sequence"/>
</dbReference>
<feature type="non-terminal residue" evidence="1">
    <location>
        <position position="1"/>
    </location>
</feature>
<gene>
    <name evidence="1" type="ORF">CALMAC_LOCUS7416</name>
</gene>
<reference evidence="1 2" key="1">
    <citation type="submission" date="2019-01" db="EMBL/GenBank/DDBJ databases">
        <authorList>
            <person name="Sayadi A."/>
        </authorList>
    </citation>
    <scope>NUCLEOTIDE SEQUENCE [LARGE SCALE GENOMIC DNA]</scope>
</reference>
<keyword evidence="2" id="KW-1185">Reference proteome</keyword>
<sequence>FLVALYKVRLIYLRVFWNTKLPIINSASTASRLPLVKIGYRDDSYGRNGIKSSTKQSQ</sequence>
<proteinExistence type="predicted"/>